<dbReference type="GO" id="GO:0071111">
    <property type="term" value="F:cyclic-guanylate-specific phosphodiesterase activity"/>
    <property type="evidence" value="ECO:0007669"/>
    <property type="project" value="InterPro"/>
</dbReference>
<evidence type="ECO:0000313" key="6">
    <source>
        <dbReference type="Proteomes" id="UP000627205"/>
    </source>
</evidence>
<protein>
    <submittedName>
        <fullName evidence="5">Diguanylate cyclase</fullName>
    </submittedName>
</protein>
<dbReference type="InterPro" id="IPR011006">
    <property type="entry name" value="CheY-like_superfamily"/>
</dbReference>
<proteinExistence type="predicted"/>
<dbReference type="GO" id="GO:0000160">
    <property type="term" value="P:phosphorelay signal transduction system"/>
    <property type="evidence" value="ECO:0007669"/>
    <property type="project" value="InterPro"/>
</dbReference>
<dbReference type="SUPFAM" id="SSF55073">
    <property type="entry name" value="Nucleotide cyclase"/>
    <property type="match status" value="1"/>
</dbReference>
<organism evidence="5 6">
    <name type="scientific">Oxalicibacterium solurbis</name>
    <dbReference type="NCBI Taxonomy" id="69280"/>
    <lineage>
        <taxon>Bacteria</taxon>
        <taxon>Pseudomonadati</taxon>
        <taxon>Pseudomonadota</taxon>
        <taxon>Betaproteobacteria</taxon>
        <taxon>Burkholderiales</taxon>
        <taxon>Oxalobacteraceae</taxon>
        <taxon>Oxalicibacterium</taxon>
    </lineage>
</organism>
<dbReference type="SMART" id="SM00267">
    <property type="entry name" value="GGDEF"/>
    <property type="match status" value="1"/>
</dbReference>
<dbReference type="SUPFAM" id="SSF141868">
    <property type="entry name" value="EAL domain-like"/>
    <property type="match status" value="1"/>
</dbReference>
<feature type="modified residue" description="4-aspartylphosphate" evidence="1">
    <location>
        <position position="90"/>
    </location>
</feature>
<feature type="domain" description="GGDEF" evidence="4">
    <location>
        <begin position="360"/>
        <end position="487"/>
    </location>
</feature>
<dbReference type="Gene3D" id="3.20.20.450">
    <property type="entry name" value="EAL domain"/>
    <property type="match status" value="1"/>
</dbReference>
<dbReference type="AlphaFoldDB" id="A0A8J3AYH8"/>
<dbReference type="Pfam" id="PF11849">
    <property type="entry name" value="DUF3369"/>
    <property type="match status" value="1"/>
</dbReference>
<dbReference type="EMBL" id="BMDP01000002">
    <property type="protein sequence ID" value="GGI54476.1"/>
    <property type="molecule type" value="Genomic_DNA"/>
</dbReference>
<accession>A0A8J3AYH8</accession>
<dbReference type="InterPro" id="IPR001633">
    <property type="entry name" value="EAL_dom"/>
</dbReference>
<dbReference type="PANTHER" id="PTHR33121">
    <property type="entry name" value="CYCLIC DI-GMP PHOSPHODIESTERASE PDEF"/>
    <property type="match status" value="1"/>
</dbReference>
<dbReference type="RefSeq" id="WP_188420526.1">
    <property type="nucleotide sequence ID" value="NZ_BMDP01000002.1"/>
</dbReference>
<dbReference type="InterPro" id="IPR021800">
    <property type="entry name" value="DUF3369"/>
</dbReference>
<dbReference type="Pfam" id="PF00563">
    <property type="entry name" value="EAL"/>
    <property type="match status" value="1"/>
</dbReference>
<dbReference type="SMART" id="SM00448">
    <property type="entry name" value="REC"/>
    <property type="match status" value="1"/>
</dbReference>
<dbReference type="NCBIfam" id="TIGR00254">
    <property type="entry name" value="GGDEF"/>
    <property type="match status" value="1"/>
</dbReference>
<dbReference type="CDD" id="cd01948">
    <property type="entry name" value="EAL"/>
    <property type="match status" value="1"/>
</dbReference>
<evidence type="ECO:0000259" key="4">
    <source>
        <dbReference type="PROSITE" id="PS50887"/>
    </source>
</evidence>
<dbReference type="InterPro" id="IPR000160">
    <property type="entry name" value="GGDEF_dom"/>
</dbReference>
<keyword evidence="6" id="KW-1185">Reference proteome</keyword>
<dbReference type="FunFam" id="3.20.20.450:FF:000001">
    <property type="entry name" value="Cyclic di-GMP phosphodiesterase yahA"/>
    <property type="match status" value="1"/>
</dbReference>
<evidence type="ECO:0000313" key="5">
    <source>
        <dbReference type="EMBL" id="GGI54476.1"/>
    </source>
</evidence>
<sequence>MSKTVSHRKDDLVFPEATVRSSGDGKTETNDLPWQILIIDNDADVHSATISALDSIEIQSRPLTFLHAYSAQQAREILMAEPHIAVILLDVAMKQQDESLQLLHHIRDVLHRSEVRIILCTAQSGHAPEIEAIRQYDIDNYKTKSELTRIKLFTIVTAAIRSYEQICTINASSTGLDNILRASTELMALTTLEDFAANVIRRIGNLLDLPADGLLCVQETLHDKQTELFVVAATGIYDNLVNHPISSFDDAHVGKALSRSLDEGRNIYGRDFAALHFTGDAARNFAAFIRTERPLNDIEIRLLEVFCSNISVGLANLMLVTRLHNSAFYDSLTKLPNRTRLKDIIDETLVAARKNRSVSRPTTLALIDIDHFAETNDTLGHQFGDLLLLSVATRLQSRLGDRLIVARVSGDTFGVLGDDNQVNPDTVLAQFEKPFSIDGQDVQLSATVGLVRLSEHEGRGAEALKNAHIALKRAKLQQRTGHFYFSRSMGIDIRERVNMMHALRAAFEQKQLFVVYQPQIDITTRTPVGAEALLRWRGDDGTMISPDRFIPIAEYSGLIIDLGEWVLRQACQELVRIHQQGFTDFMVSVNVSQVQFRHPHFLTMLRRTLQETNAPAHCVELEITESMAMEEPEALIRLLDQITATGVSIAIDDFGTGFSSLSHLQKLNVDRLKIDRAFVTEITESARGSSIAEAIIQLGRNLDLDVVAEGVEDERQAEILTELGCSVGQGYLFAKPLTSDVLHNWLHEYTNRH</sequence>
<dbReference type="InterPro" id="IPR050706">
    <property type="entry name" value="Cyclic-di-GMP_PDE-like"/>
</dbReference>
<reference evidence="5" key="2">
    <citation type="submission" date="2020-09" db="EMBL/GenBank/DDBJ databases">
        <authorList>
            <person name="Sun Q."/>
            <person name="Sedlacek I."/>
        </authorList>
    </citation>
    <scope>NUCLEOTIDE SEQUENCE</scope>
    <source>
        <strain evidence="5">CCM 7664</strain>
    </source>
</reference>
<dbReference type="PROSITE" id="PS50883">
    <property type="entry name" value="EAL"/>
    <property type="match status" value="1"/>
</dbReference>
<dbReference type="InterPro" id="IPR001789">
    <property type="entry name" value="Sig_transdc_resp-reg_receiver"/>
</dbReference>
<feature type="domain" description="EAL" evidence="3">
    <location>
        <begin position="496"/>
        <end position="750"/>
    </location>
</feature>
<dbReference type="Gene3D" id="3.40.50.2300">
    <property type="match status" value="1"/>
</dbReference>
<keyword evidence="1" id="KW-0597">Phosphoprotein</keyword>
<dbReference type="CDD" id="cd01949">
    <property type="entry name" value="GGDEF"/>
    <property type="match status" value="1"/>
</dbReference>
<dbReference type="InterPro" id="IPR043128">
    <property type="entry name" value="Rev_trsase/Diguanyl_cyclase"/>
</dbReference>
<dbReference type="Pfam" id="PF00990">
    <property type="entry name" value="GGDEF"/>
    <property type="match status" value="1"/>
</dbReference>
<evidence type="ECO:0000259" key="2">
    <source>
        <dbReference type="PROSITE" id="PS50110"/>
    </source>
</evidence>
<dbReference type="SMART" id="SM00052">
    <property type="entry name" value="EAL"/>
    <property type="match status" value="1"/>
</dbReference>
<reference evidence="5" key="1">
    <citation type="journal article" date="2014" name="Int. J. Syst. Evol. Microbiol.">
        <title>Complete genome sequence of Corynebacterium casei LMG S-19264T (=DSM 44701T), isolated from a smear-ripened cheese.</title>
        <authorList>
            <consortium name="US DOE Joint Genome Institute (JGI-PGF)"/>
            <person name="Walter F."/>
            <person name="Albersmeier A."/>
            <person name="Kalinowski J."/>
            <person name="Ruckert C."/>
        </authorList>
    </citation>
    <scope>NUCLEOTIDE SEQUENCE</scope>
    <source>
        <strain evidence="5">CCM 7664</strain>
    </source>
</reference>
<name>A0A8J3AYH8_9BURK</name>
<dbReference type="PROSITE" id="PS50110">
    <property type="entry name" value="RESPONSE_REGULATORY"/>
    <property type="match status" value="1"/>
</dbReference>
<dbReference type="PANTHER" id="PTHR33121:SF71">
    <property type="entry name" value="OXYGEN SENSOR PROTEIN DOSP"/>
    <property type="match status" value="1"/>
</dbReference>
<dbReference type="Proteomes" id="UP000627205">
    <property type="component" value="Unassembled WGS sequence"/>
</dbReference>
<dbReference type="CDD" id="cd00156">
    <property type="entry name" value="REC"/>
    <property type="match status" value="1"/>
</dbReference>
<feature type="domain" description="Response regulatory" evidence="2">
    <location>
        <begin position="35"/>
        <end position="159"/>
    </location>
</feature>
<comment type="caution">
    <text evidence="5">The sequence shown here is derived from an EMBL/GenBank/DDBJ whole genome shotgun (WGS) entry which is preliminary data.</text>
</comment>
<dbReference type="PROSITE" id="PS50887">
    <property type="entry name" value="GGDEF"/>
    <property type="match status" value="1"/>
</dbReference>
<dbReference type="InterPro" id="IPR029787">
    <property type="entry name" value="Nucleotide_cyclase"/>
</dbReference>
<evidence type="ECO:0000256" key="1">
    <source>
        <dbReference type="PROSITE-ProRule" id="PRU00169"/>
    </source>
</evidence>
<evidence type="ECO:0000259" key="3">
    <source>
        <dbReference type="PROSITE" id="PS50883"/>
    </source>
</evidence>
<dbReference type="InterPro" id="IPR035919">
    <property type="entry name" value="EAL_sf"/>
</dbReference>
<dbReference type="SUPFAM" id="SSF52172">
    <property type="entry name" value="CheY-like"/>
    <property type="match status" value="1"/>
</dbReference>
<dbReference type="Gene3D" id="3.30.70.270">
    <property type="match status" value="1"/>
</dbReference>
<gene>
    <name evidence="5" type="ORF">GCM10011430_16500</name>
</gene>